<protein>
    <submittedName>
        <fullName evidence="2">Uncharacterized protein</fullName>
    </submittedName>
</protein>
<dbReference type="AlphaFoldDB" id="A0A1S1Q3U3"/>
<feature type="compositionally biased region" description="Basic and acidic residues" evidence="1">
    <location>
        <begin position="54"/>
        <end position="66"/>
    </location>
</feature>
<gene>
    <name evidence="2" type="ORF">BBK14_03510</name>
</gene>
<comment type="caution">
    <text evidence="2">The sequence shown here is derived from an EMBL/GenBank/DDBJ whole genome shotgun (WGS) entry which is preliminary data.</text>
</comment>
<reference evidence="3" key="1">
    <citation type="submission" date="2016-07" db="EMBL/GenBank/DDBJ databases">
        <title>Frankia sp. NRRL B-16219 Genome sequencing.</title>
        <authorList>
            <person name="Ghodhbane-Gtari F."/>
            <person name="Swanson E."/>
            <person name="Gueddou A."/>
            <person name="Louati M."/>
            <person name="Nouioui I."/>
            <person name="Hezbri K."/>
            <person name="Abebe-Akele F."/>
            <person name="Simpson S."/>
            <person name="Morris K."/>
            <person name="Thomas K."/>
            <person name="Gtari M."/>
            <person name="Tisa L.S."/>
        </authorList>
    </citation>
    <scope>NUCLEOTIDE SEQUENCE [LARGE SCALE GENOMIC DNA]</scope>
    <source>
        <strain evidence="3">NRRL B-16219</strain>
    </source>
</reference>
<evidence type="ECO:0000256" key="1">
    <source>
        <dbReference type="SAM" id="MobiDB-lite"/>
    </source>
</evidence>
<sequence>MTLYQCPRDDLGCTAVFPTTGDLDHHLRARHGYGRVWRLTSSLSRVTVLPVGPKAERRVPGGRADHGGPPARAGSAGRRGGARTSG</sequence>
<dbReference type="RefSeq" id="WP_071063588.1">
    <property type="nucleotide sequence ID" value="NZ_MAXA01000213.1"/>
</dbReference>
<name>A0A1S1Q3U3_9ACTN</name>
<evidence type="ECO:0000313" key="3">
    <source>
        <dbReference type="Proteomes" id="UP000179769"/>
    </source>
</evidence>
<feature type="region of interest" description="Disordered" evidence="1">
    <location>
        <begin position="52"/>
        <end position="86"/>
    </location>
</feature>
<dbReference type="Proteomes" id="UP000179769">
    <property type="component" value="Unassembled WGS sequence"/>
</dbReference>
<keyword evidence="3" id="KW-1185">Reference proteome</keyword>
<dbReference type="OrthoDB" id="3215655at2"/>
<dbReference type="EMBL" id="MAXA01000213">
    <property type="protein sequence ID" value="OHV28239.1"/>
    <property type="molecule type" value="Genomic_DNA"/>
</dbReference>
<organism evidence="2 3">
    <name type="scientific">Parafrankia soli</name>
    <dbReference type="NCBI Taxonomy" id="2599596"/>
    <lineage>
        <taxon>Bacteria</taxon>
        <taxon>Bacillati</taxon>
        <taxon>Actinomycetota</taxon>
        <taxon>Actinomycetes</taxon>
        <taxon>Frankiales</taxon>
        <taxon>Frankiaceae</taxon>
        <taxon>Parafrankia</taxon>
    </lineage>
</organism>
<evidence type="ECO:0000313" key="2">
    <source>
        <dbReference type="EMBL" id="OHV28239.1"/>
    </source>
</evidence>
<accession>A0A1S1Q3U3</accession>
<proteinExistence type="predicted"/>
<feature type="compositionally biased region" description="Low complexity" evidence="1">
    <location>
        <begin position="67"/>
        <end position="86"/>
    </location>
</feature>